<feature type="transmembrane region" description="Helical" evidence="18">
    <location>
        <begin position="7"/>
        <end position="27"/>
    </location>
</feature>
<keyword evidence="16 18" id="KW-0472">Membrane</keyword>
<evidence type="ECO:0000256" key="17">
    <source>
        <dbReference type="ARBA" id="ARBA00049551"/>
    </source>
</evidence>
<evidence type="ECO:0000256" key="18">
    <source>
        <dbReference type="RuleBase" id="RU003403"/>
    </source>
</evidence>
<evidence type="ECO:0000256" key="1">
    <source>
        <dbReference type="ARBA" id="ARBA00003257"/>
    </source>
</evidence>
<keyword evidence="13 18" id="KW-0520">NAD</keyword>
<feature type="domain" description="NADH:quinone oxidoreductase/Mrp antiporter transmembrane" evidence="19">
    <location>
        <begin position="23"/>
        <end position="279"/>
    </location>
</feature>
<evidence type="ECO:0000256" key="16">
    <source>
        <dbReference type="ARBA" id="ARBA00023136"/>
    </source>
</evidence>
<proteinExistence type="inferred from homology"/>
<feature type="transmembrane region" description="Helical" evidence="18">
    <location>
        <begin position="195"/>
        <end position="220"/>
    </location>
</feature>
<accession>A0A346RG62</accession>
<keyword evidence="14 18" id="KW-0830">Ubiquinone</keyword>
<comment type="catalytic activity">
    <reaction evidence="17 18">
        <text>a ubiquinone + NADH + 5 H(+)(in) = a ubiquinol + NAD(+) + 4 H(+)(out)</text>
        <dbReference type="Rhea" id="RHEA:29091"/>
        <dbReference type="Rhea" id="RHEA-COMP:9565"/>
        <dbReference type="Rhea" id="RHEA-COMP:9566"/>
        <dbReference type="ChEBI" id="CHEBI:15378"/>
        <dbReference type="ChEBI" id="CHEBI:16389"/>
        <dbReference type="ChEBI" id="CHEBI:17976"/>
        <dbReference type="ChEBI" id="CHEBI:57540"/>
        <dbReference type="ChEBI" id="CHEBI:57945"/>
        <dbReference type="EC" id="7.1.1.2"/>
    </reaction>
</comment>
<comment type="function">
    <text evidence="18">Core subunit of the mitochondrial membrane respiratory chain NADH dehydrogenase (Complex I) which catalyzes electron transfer from NADH through the respiratory chain, using ubiquinone as an electron acceptor. Essential for the catalytic activity and assembly of complex I.</text>
</comment>
<evidence type="ECO:0000256" key="14">
    <source>
        <dbReference type="ARBA" id="ARBA00023075"/>
    </source>
</evidence>
<feature type="transmembrane region" description="Helical" evidence="18">
    <location>
        <begin position="266"/>
        <end position="284"/>
    </location>
</feature>
<dbReference type="AlphaFoldDB" id="A0A346RG62"/>
<feature type="transmembrane region" description="Helical" evidence="18">
    <location>
        <begin position="309"/>
        <end position="328"/>
    </location>
</feature>
<dbReference type="PRINTS" id="PR01436">
    <property type="entry name" value="NADHDHGNASE2"/>
</dbReference>
<keyword evidence="7 18" id="KW-0679">Respiratory chain</keyword>
<organism evidence="20">
    <name type="scientific">Coleoptera sp. 1 KM-2017</name>
    <dbReference type="NCBI Taxonomy" id="2219312"/>
    <lineage>
        <taxon>Eukaryota</taxon>
        <taxon>Metazoa</taxon>
        <taxon>Ecdysozoa</taxon>
        <taxon>Arthropoda</taxon>
        <taxon>Hexapoda</taxon>
        <taxon>Insecta</taxon>
        <taxon>Pterygota</taxon>
        <taxon>Neoptera</taxon>
        <taxon>Endopterygota</taxon>
        <taxon>Coleoptera</taxon>
    </lineage>
</organism>
<evidence type="ECO:0000256" key="6">
    <source>
        <dbReference type="ARBA" id="ARBA00022448"/>
    </source>
</evidence>
<dbReference type="InterPro" id="IPR050175">
    <property type="entry name" value="Complex_I_Subunit_2"/>
</dbReference>
<evidence type="ECO:0000256" key="15">
    <source>
        <dbReference type="ARBA" id="ARBA00023128"/>
    </source>
</evidence>
<evidence type="ECO:0000256" key="2">
    <source>
        <dbReference type="ARBA" id="ARBA00004448"/>
    </source>
</evidence>
<keyword evidence="9 18" id="KW-0999">Mitochondrion inner membrane</keyword>
<protein>
    <recommendedName>
        <fullName evidence="5 18">NADH-ubiquinone oxidoreductase chain 2</fullName>
        <ecNumber evidence="4 18">7.1.1.2</ecNumber>
    </recommendedName>
</protein>
<comment type="similarity">
    <text evidence="3 18">Belongs to the complex I subunit 2 family.</text>
</comment>
<comment type="subcellular location">
    <subcellularLocation>
        <location evidence="2 18">Mitochondrion inner membrane</location>
        <topology evidence="2 18">Multi-pass membrane protein</topology>
    </subcellularLocation>
</comment>
<feature type="transmembrane region" description="Helical" evidence="18">
    <location>
        <begin position="57"/>
        <end position="76"/>
    </location>
</feature>
<dbReference type="EC" id="7.1.1.2" evidence="4 18"/>
<evidence type="ECO:0000256" key="3">
    <source>
        <dbReference type="ARBA" id="ARBA00007012"/>
    </source>
</evidence>
<geneLocation type="mitochondrion" evidence="20"/>
<evidence type="ECO:0000256" key="13">
    <source>
        <dbReference type="ARBA" id="ARBA00023027"/>
    </source>
</evidence>
<dbReference type="InterPro" id="IPR003917">
    <property type="entry name" value="NADH_UbQ_OxRdtase_chain2"/>
</dbReference>
<dbReference type="PANTHER" id="PTHR46552">
    <property type="entry name" value="NADH-UBIQUINONE OXIDOREDUCTASE CHAIN 2"/>
    <property type="match status" value="1"/>
</dbReference>
<keyword evidence="12 18" id="KW-1133">Transmembrane helix</keyword>
<evidence type="ECO:0000313" key="20">
    <source>
        <dbReference type="EMBL" id="AXS65059.1"/>
    </source>
</evidence>
<sequence>MKYSTNILFLAIIFMSTLIVISSNNYINMWMGLEVNMMSFIPLMYKNKNTLSSESCMLYFLVQSFSSMMFLYSILLNPMMIKESSNSIMMTMTSIALAIKMGLPPFHYWFPQIMEKLNWNNCLILMTWQKIAPMFILSQMTSTWMIQIFMITSTTMGAIGGLNQTSIRKILAFSSINHMGWMIACMKYNQNMWMVYLMLYSTISYMIIKIMNYNSIYFINQMFMNSSTTEKVIISTLMMSLGGLPPFLGFLPKWMVIQSVMASEGLFIIMMMILMSLITLFYYLRMMSSMLMINSSINKWMLVKKNNKNMNIIFLLNMLLPSILIINMF</sequence>
<evidence type="ECO:0000256" key="9">
    <source>
        <dbReference type="ARBA" id="ARBA00022792"/>
    </source>
</evidence>
<dbReference type="InterPro" id="IPR001750">
    <property type="entry name" value="ND/Mrp_TM"/>
</dbReference>
<dbReference type="PANTHER" id="PTHR46552:SF1">
    <property type="entry name" value="NADH-UBIQUINONE OXIDOREDUCTASE CHAIN 2"/>
    <property type="match status" value="1"/>
</dbReference>
<feature type="transmembrane region" description="Helical" evidence="18">
    <location>
        <begin position="88"/>
        <end position="110"/>
    </location>
</feature>
<keyword evidence="6" id="KW-0813">Transport</keyword>
<name>A0A346RG62_9COLE</name>
<dbReference type="GO" id="GO:0008137">
    <property type="term" value="F:NADH dehydrogenase (ubiquinone) activity"/>
    <property type="evidence" value="ECO:0007669"/>
    <property type="project" value="UniProtKB-EC"/>
</dbReference>
<feature type="transmembrane region" description="Helical" evidence="18">
    <location>
        <begin position="232"/>
        <end position="254"/>
    </location>
</feature>
<dbReference type="GO" id="GO:0005743">
    <property type="term" value="C:mitochondrial inner membrane"/>
    <property type="evidence" value="ECO:0007669"/>
    <property type="project" value="UniProtKB-SubCell"/>
</dbReference>
<keyword evidence="15 18" id="KW-0496">Mitochondrion</keyword>
<evidence type="ECO:0000256" key="12">
    <source>
        <dbReference type="ARBA" id="ARBA00022989"/>
    </source>
</evidence>
<evidence type="ECO:0000259" key="19">
    <source>
        <dbReference type="Pfam" id="PF00361"/>
    </source>
</evidence>
<evidence type="ECO:0000256" key="10">
    <source>
        <dbReference type="ARBA" id="ARBA00022967"/>
    </source>
</evidence>
<dbReference type="GO" id="GO:0006120">
    <property type="term" value="P:mitochondrial electron transport, NADH to ubiquinone"/>
    <property type="evidence" value="ECO:0007669"/>
    <property type="project" value="InterPro"/>
</dbReference>
<reference evidence="20" key="1">
    <citation type="journal article" date="2018" name="J. ISSAAS">
        <title>The contribution of mitochondrial metagenomics to large-scale data mining and phylogenetic analysis of Coleoptera.</title>
        <authorList>
            <person name="Miller K."/>
            <person name="Linard B."/>
            <person name="Motyka M."/>
            <person name="Bocek M."/>
            <person name="Vogler A.P."/>
        </authorList>
    </citation>
    <scope>NUCLEOTIDE SEQUENCE</scope>
</reference>
<keyword evidence="10 18" id="KW-1278">Translocase</keyword>
<gene>
    <name evidence="20" type="primary">nad2</name>
</gene>
<evidence type="ECO:0000256" key="4">
    <source>
        <dbReference type="ARBA" id="ARBA00012944"/>
    </source>
</evidence>
<evidence type="ECO:0000256" key="7">
    <source>
        <dbReference type="ARBA" id="ARBA00022660"/>
    </source>
</evidence>
<keyword evidence="11 18" id="KW-0249">Electron transport</keyword>
<comment type="function">
    <text evidence="1">Core subunit of the mitochondrial membrane respiratory chain NADH dehydrogenase (Complex I) that is believed to belong to the minimal assembly required for catalysis. Complex I functions in the transfer of electrons from NADH to the respiratory chain. The immediate electron acceptor for the enzyme is believed to be ubiquinone.</text>
</comment>
<evidence type="ECO:0000256" key="8">
    <source>
        <dbReference type="ARBA" id="ARBA00022692"/>
    </source>
</evidence>
<keyword evidence="8 18" id="KW-0812">Transmembrane</keyword>
<dbReference type="Pfam" id="PF00361">
    <property type="entry name" value="Proton_antipo_M"/>
    <property type="match status" value="1"/>
</dbReference>
<evidence type="ECO:0000256" key="5">
    <source>
        <dbReference type="ARBA" id="ARBA00021008"/>
    </source>
</evidence>
<evidence type="ECO:0000256" key="11">
    <source>
        <dbReference type="ARBA" id="ARBA00022982"/>
    </source>
</evidence>
<dbReference type="EMBL" id="MG193354">
    <property type="protein sequence ID" value="AXS65059.1"/>
    <property type="molecule type" value="Genomic_DNA"/>
</dbReference>